<accession>A0ABQ5JD85</accession>
<evidence type="ECO:0000259" key="2">
    <source>
        <dbReference type="Pfam" id="PF11886"/>
    </source>
</evidence>
<dbReference type="EMBL" id="BQNB010021781">
    <property type="protein sequence ID" value="GJU10015.1"/>
    <property type="molecule type" value="Genomic_DNA"/>
</dbReference>
<dbReference type="InterPro" id="IPR016039">
    <property type="entry name" value="Thiolase-like"/>
</dbReference>
<evidence type="ECO:0000256" key="1">
    <source>
        <dbReference type="SAM" id="MobiDB-lite"/>
    </source>
</evidence>
<keyword evidence="4" id="KW-1185">Reference proteome</keyword>
<gene>
    <name evidence="3" type="ORF">Tco_1132411</name>
</gene>
<proteinExistence type="predicted"/>
<dbReference type="Pfam" id="PF11886">
    <property type="entry name" value="TOC159_MAD"/>
    <property type="match status" value="1"/>
</dbReference>
<name>A0ABQ5JD85_9ASTR</name>
<evidence type="ECO:0000313" key="4">
    <source>
        <dbReference type="Proteomes" id="UP001151760"/>
    </source>
</evidence>
<sequence length="418" mass="46866">MSNIANKLPQEGHVFAFVESRTLAIADMVMYLFRFECPILTPAEVGLCSTDFNSREYYICIIKGMLAWYFMQPQAISLGGGNNILQSRNGFVMGEGAGDLLLKELEHAKKKTVGRSLDRIIPVEDSDSEYPNLPLEGEHDYIFKVNFLCLSSALKKLELAGLHIASDVMEEDLMGMEPGLVFFEVKLLELLLFFTCLLITNAVSVLIVPDGVSVQLTKDKKDFIIKESSIAANHGDKASTMAGFDIQPIGENVVPGFNVEDQITLGRQYSIIGSASTEYMYALQSSVGGVDWSTGGLSMLLNIDMHWFHVCGQWGSRIGRLCNSVHVCSYKAYNGSIATECKVFVKEEEEFMMIQKNMGEFLRLLMSIMATPPSPYHVFNFPMDEPHDFDDSNLEFKEDPQEEFKEDPEEEPEEDPKE</sequence>
<protein>
    <submittedName>
        <fullName evidence="3">Translocase of chloroplast 159, chloroplastic</fullName>
    </submittedName>
</protein>
<reference evidence="3" key="2">
    <citation type="submission" date="2022-01" db="EMBL/GenBank/DDBJ databases">
        <authorList>
            <person name="Yamashiro T."/>
            <person name="Shiraishi A."/>
            <person name="Satake H."/>
            <person name="Nakayama K."/>
        </authorList>
    </citation>
    <scope>NUCLEOTIDE SEQUENCE</scope>
</reference>
<comment type="caution">
    <text evidence="3">The sequence shown here is derived from an EMBL/GenBank/DDBJ whole genome shotgun (WGS) entry which is preliminary data.</text>
</comment>
<evidence type="ECO:0000313" key="3">
    <source>
        <dbReference type="EMBL" id="GJU10015.1"/>
    </source>
</evidence>
<feature type="domain" description="Translocase of chloroplast 159/132 membrane anchor" evidence="2">
    <location>
        <begin position="208"/>
        <end position="257"/>
    </location>
</feature>
<dbReference type="SUPFAM" id="SSF53901">
    <property type="entry name" value="Thiolase-like"/>
    <property type="match status" value="1"/>
</dbReference>
<feature type="compositionally biased region" description="Acidic residues" evidence="1">
    <location>
        <begin position="404"/>
        <end position="418"/>
    </location>
</feature>
<feature type="compositionally biased region" description="Basic and acidic residues" evidence="1">
    <location>
        <begin position="387"/>
        <end position="403"/>
    </location>
</feature>
<dbReference type="InterPro" id="IPR024283">
    <property type="entry name" value="TOC159_MAD"/>
</dbReference>
<feature type="region of interest" description="Disordered" evidence="1">
    <location>
        <begin position="387"/>
        <end position="418"/>
    </location>
</feature>
<dbReference type="Proteomes" id="UP001151760">
    <property type="component" value="Unassembled WGS sequence"/>
</dbReference>
<reference evidence="3" key="1">
    <citation type="journal article" date="2022" name="Int. J. Mol. Sci.">
        <title>Draft Genome of Tanacetum Coccineum: Genomic Comparison of Closely Related Tanacetum-Family Plants.</title>
        <authorList>
            <person name="Yamashiro T."/>
            <person name="Shiraishi A."/>
            <person name="Nakayama K."/>
            <person name="Satake H."/>
        </authorList>
    </citation>
    <scope>NUCLEOTIDE SEQUENCE</scope>
</reference>
<organism evidence="3 4">
    <name type="scientific">Tanacetum coccineum</name>
    <dbReference type="NCBI Taxonomy" id="301880"/>
    <lineage>
        <taxon>Eukaryota</taxon>
        <taxon>Viridiplantae</taxon>
        <taxon>Streptophyta</taxon>
        <taxon>Embryophyta</taxon>
        <taxon>Tracheophyta</taxon>
        <taxon>Spermatophyta</taxon>
        <taxon>Magnoliopsida</taxon>
        <taxon>eudicotyledons</taxon>
        <taxon>Gunneridae</taxon>
        <taxon>Pentapetalae</taxon>
        <taxon>asterids</taxon>
        <taxon>campanulids</taxon>
        <taxon>Asterales</taxon>
        <taxon>Asteraceae</taxon>
        <taxon>Asteroideae</taxon>
        <taxon>Anthemideae</taxon>
        <taxon>Anthemidinae</taxon>
        <taxon>Tanacetum</taxon>
    </lineage>
</organism>